<dbReference type="InterPro" id="IPR027417">
    <property type="entry name" value="P-loop_NTPase"/>
</dbReference>
<proteinExistence type="predicted"/>
<name>A0A2P6N9K1_9EUKA</name>
<evidence type="ECO:0000313" key="4">
    <source>
        <dbReference type="Proteomes" id="UP000241769"/>
    </source>
</evidence>
<comment type="caution">
    <text evidence="3">The sequence shown here is derived from an EMBL/GenBank/DDBJ whole genome shotgun (WGS) entry which is preliminary data.</text>
</comment>
<dbReference type="PROSITE" id="PS51417">
    <property type="entry name" value="ARF"/>
    <property type="match status" value="1"/>
</dbReference>
<dbReference type="GO" id="GO:0005525">
    <property type="term" value="F:GTP binding"/>
    <property type="evidence" value="ECO:0007669"/>
    <property type="project" value="InterPro"/>
</dbReference>
<dbReference type="InterPro" id="IPR005225">
    <property type="entry name" value="Small_GTP-bd"/>
</dbReference>
<dbReference type="NCBIfam" id="TIGR00231">
    <property type="entry name" value="small_GTP"/>
    <property type="match status" value="1"/>
</dbReference>
<dbReference type="Proteomes" id="UP000241769">
    <property type="component" value="Unassembled WGS sequence"/>
</dbReference>
<dbReference type="InParanoid" id="A0A2P6N9K1"/>
<dbReference type="OrthoDB" id="63533at2759"/>
<dbReference type="Gene3D" id="3.40.50.300">
    <property type="entry name" value="P-loop containing nucleotide triphosphate hydrolases"/>
    <property type="match status" value="1"/>
</dbReference>
<dbReference type="EMBL" id="MDYQ01000143">
    <property type="protein sequence ID" value="PRP80625.1"/>
    <property type="molecule type" value="Genomic_DNA"/>
</dbReference>
<evidence type="ECO:0000313" key="3">
    <source>
        <dbReference type="EMBL" id="PRP80625.1"/>
    </source>
</evidence>
<dbReference type="SMART" id="SM00173">
    <property type="entry name" value="RAS"/>
    <property type="match status" value="1"/>
</dbReference>
<dbReference type="STRING" id="1890364.A0A2P6N9K1"/>
<evidence type="ECO:0000256" key="2">
    <source>
        <dbReference type="SAM" id="MobiDB-lite"/>
    </source>
</evidence>
<dbReference type="SMART" id="SM00176">
    <property type="entry name" value="RAN"/>
    <property type="match status" value="1"/>
</dbReference>
<dbReference type="CDD" id="cd01860">
    <property type="entry name" value="Rab5_related"/>
    <property type="match status" value="1"/>
</dbReference>
<dbReference type="PRINTS" id="PR00449">
    <property type="entry name" value="RASTRNSFRMNG"/>
</dbReference>
<dbReference type="SMART" id="SM00175">
    <property type="entry name" value="RAB"/>
    <property type="match status" value="1"/>
</dbReference>
<accession>A0A2P6N9K1</accession>
<feature type="region of interest" description="Disordered" evidence="2">
    <location>
        <begin position="178"/>
        <end position="199"/>
    </location>
</feature>
<dbReference type="PROSITE" id="PS51419">
    <property type="entry name" value="RAB"/>
    <property type="match status" value="1"/>
</dbReference>
<dbReference type="SUPFAM" id="SSF52540">
    <property type="entry name" value="P-loop containing nucleoside triphosphate hydrolases"/>
    <property type="match status" value="1"/>
</dbReference>
<dbReference type="FunFam" id="3.40.50.300:FF:000808">
    <property type="entry name" value="Small GTP-binding protein, putative"/>
    <property type="match status" value="1"/>
</dbReference>
<dbReference type="Pfam" id="PF00071">
    <property type="entry name" value="Ras"/>
    <property type="match status" value="1"/>
</dbReference>
<dbReference type="PANTHER" id="PTHR47978">
    <property type="match status" value="1"/>
</dbReference>
<dbReference type="SMART" id="SM00174">
    <property type="entry name" value="RHO"/>
    <property type="match status" value="1"/>
</dbReference>
<gene>
    <name evidence="3" type="ORF">PROFUN_11568</name>
</gene>
<keyword evidence="4" id="KW-1185">Reference proteome</keyword>
<dbReference type="InterPro" id="IPR001806">
    <property type="entry name" value="Small_GTPase"/>
</dbReference>
<protein>
    <submittedName>
        <fullName evidence="3">Rab family protein</fullName>
    </submittedName>
</protein>
<keyword evidence="1" id="KW-0547">Nucleotide-binding</keyword>
<sequence length="199" mass="22384">MSTIADIEQLCIKVVLLGQSGAGKSSLVLRFVQDKFYANTAETVGAAFLTKVLELDETTQLKYEIWDTAGQERFRSLAPMYYRNAHAALIVFDVTSRDSYEKAKGWINEFKEKSETSDGKVIMFVANKTDLDRRIVETSEIQKFCEENGLYPFETSAKDGTNVHTLFTEIGQKIPRNTISTKSSTPRMPPMKPAKKCSC</sequence>
<dbReference type="AlphaFoldDB" id="A0A2P6N9K1"/>
<evidence type="ECO:0000256" key="1">
    <source>
        <dbReference type="ARBA" id="ARBA00022741"/>
    </source>
</evidence>
<dbReference type="PROSITE" id="PS51421">
    <property type="entry name" value="RAS"/>
    <property type="match status" value="1"/>
</dbReference>
<dbReference type="GO" id="GO:0003924">
    <property type="term" value="F:GTPase activity"/>
    <property type="evidence" value="ECO:0007669"/>
    <property type="project" value="InterPro"/>
</dbReference>
<organism evidence="3 4">
    <name type="scientific">Planoprotostelium fungivorum</name>
    <dbReference type="NCBI Taxonomy" id="1890364"/>
    <lineage>
        <taxon>Eukaryota</taxon>
        <taxon>Amoebozoa</taxon>
        <taxon>Evosea</taxon>
        <taxon>Variosea</taxon>
        <taxon>Cavosteliida</taxon>
        <taxon>Cavosteliaceae</taxon>
        <taxon>Planoprotostelium</taxon>
    </lineage>
</organism>
<reference evidence="3 4" key="1">
    <citation type="journal article" date="2018" name="Genome Biol. Evol.">
        <title>Multiple Roots of Fruiting Body Formation in Amoebozoa.</title>
        <authorList>
            <person name="Hillmann F."/>
            <person name="Forbes G."/>
            <person name="Novohradska S."/>
            <person name="Ferling I."/>
            <person name="Riege K."/>
            <person name="Groth M."/>
            <person name="Westermann M."/>
            <person name="Marz M."/>
            <person name="Spaller T."/>
            <person name="Winckler T."/>
            <person name="Schaap P."/>
            <person name="Glockner G."/>
        </authorList>
    </citation>
    <scope>NUCLEOTIDE SEQUENCE [LARGE SCALE GENOMIC DNA]</scope>
    <source>
        <strain evidence="3 4">Jena</strain>
    </source>
</reference>